<dbReference type="InterPro" id="IPR036249">
    <property type="entry name" value="Thioredoxin-like_sf"/>
</dbReference>
<evidence type="ECO:0000313" key="8">
    <source>
        <dbReference type="Proteomes" id="UP000801864"/>
    </source>
</evidence>
<keyword evidence="8" id="KW-1185">Reference proteome</keyword>
<dbReference type="SFLD" id="SFLDS00019">
    <property type="entry name" value="Glutathione_Transferase_(cytos"/>
    <property type="match status" value="1"/>
</dbReference>
<dbReference type="SUPFAM" id="SSF52833">
    <property type="entry name" value="Thioredoxin-like"/>
    <property type="match status" value="1"/>
</dbReference>
<dbReference type="Pfam" id="PF13417">
    <property type="entry name" value="GST_N_3"/>
    <property type="match status" value="1"/>
</dbReference>
<dbReference type="PANTHER" id="PTHR43900">
    <property type="entry name" value="GLUTATHIONE S-TRANSFERASE RHO"/>
    <property type="match status" value="1"/>
</dbReference>
<evidence type="ECO:0000313" key="7">
    <source>
        <dbReference type="EMBL" id="KAF3055333.1"/>
    </source>
</evidence>
<dbReference type="Gene3D" id="3.40.30.10">
    <property type="entry name" value="Glutaredoxin"/>
    <property type="match status" value="1"/>
</dbReference>
<dbReference type="EMBL" id="QLNT01000038">
    <property type="protein sequence ID" value="KAF3055333.1"/>
    <property type="molecule type" value="Genomic_DNA"/>
</dbReference>
<keyword evidence="3" id="KW-0808">Transferase</keyword>
<evidence type="ECO:0000259" key="5">
    <source>
        <dbReference type="PROSITE" id="PS50404"/>
    </source>
</evidence>
<comment type="catalytic activity">
    <reaction evidence="4">
        <text>RX + glutathione = an S-substituted glutathione + a halide anion + H(+)</text>
        <dbReference type="Rhea" id="RHEA:16437"/>
        <dbReference type="ChEBI" id="CHEBI:15378"/>
        <dbReference type="ChEBI" id="CHEBI:16042"/>
        <dbReference type="ChEBI" id="CHEBI:17792"/>
        <dbReference type="ChEBI" id="CHEBI:57925"/>
        <dbReference type="ChEBI" id="CHEBI:90779"/>
        <dbReference type="EC" id="2.5.1.18"/>
    </reaction>
</comment>
<comment type="caution">
    <text evidence="7">The sequence shown here is derived from an EMBL/GenBank/DDBJ whole genome shotgun (WGS) entry which is preliminary data.</text>
</comment>
<dbReference type="InterPro" id="IPR040079">
    <property type="entry name" value="Glutathione_S-Trfase"/>
</dbReference>
<dbReference type="AlphaFoldDB" id="A0A9P4X159"/>
<dbReference type="GO" id="GO:0005737">
    <property type="term" value="C:cytoplasm"/>
    <property type="evidence" value="ECO:0007669"/>
    <property type="project" value="TreeGrafter"/>
</dbReference>
<dbReference type="PANTHER" id="PTHR43900:SF3">
    <property type="entry name" value="GLUTATHIONE S-TRANSFERASE RHO"/>
    <property type="match status" value="1"/>
</dbReference>
<dbReference type="FunFam" id="3.40.30.10:FF:000016">
    <property type="entry name" value="Glutathione S-transferase F2"/>
    <property type="match status" value="1"/>
</dbReference>
<dbReference type="SUPFAM" id="SSF47616">
    <property type="entry name" value="GST C-terminal domain-like"/>
    <property type="match status" value="1"/>
</dbReference>
<gene>
    <name evidence="7" type="ORF">CFAM422_013194</name>
</gene>
<accession>A0A9P4X159</accession>
<dbReference type="GO" id="GO:0004364">
    <property type="term" value="F:glutathione transferase activity"/>
    <property type="evidence" value="ECO:0007669"/>
    <property type="project" value="UniProtKB-EC"/>
</dbReference>
<dbReference type="GO" id="GO:0043295">
    <property type="term" value="F:glutathione binding"/>
    <property type="evidence" value="ECO:0007669"/>
    <property type="project" value="TreeGrafter"/>
</dbReference>
<dbReference type="SFLD" id="SFLDG01154">
    <property type="entry name" value="Main.5:_Phi-like"/>
    <property type="match status" value="1"/>
</dbReference>
<dbReference type="InterPro" id="IPR004045">
    <property type="entry name" value="Glutathione_S-Trfase_N"/>
</dbReference>
<sequence>MSIVIHGMPASVCTRRVMAVLEELEVPYKIKVVDVLSGMNNTPEHLARQPFGKIPIIVMDDDLVLYESRAISKYLCTKYPEKASKLFVDPADARAFAIYEQLLSIEVTTFDPAAKDLVSEKLFKKVRGEFVDEAKVARHRANLEAILEVYESRLLATSKYLAGDEFTLVDLFHLSWGELLSAAGETDLIDSRPNVKRWWDSIHQRRAWQTVLGRRE</sequence>
<comment type="similarity">
    <text evidence="1">Belongs to the GST superfamily. Phi family.</text>
</comment>
<dbReference type="FunFam" id="1.20.1050.10:FF:000004">
    <property type="entry name" value="Glutathione S-transferase F2"/>
    <property type="match status" value="1"/>
</dbReference>
<dbReference type="GO" id="GO:0009636">
    <property type="term" value="P:response to toxic substance"/>
    <property type="evidence" value="ECO:0007669"/>
    <property type="project" value="UniProtKB-ARBA"/>
</dbReference>
<evidence type="ECO:0000256" key="4">
    <source>
        <dbReference type="ARBA" id="ARBA00047960"/>
    </source>
</evidence>
<protein>
    <recommendedName>
        <fullName evidence="2">glutathione transferase</fullName>
        <ecNumber evidence="2">2.5.1.18</ecNumber>
    </recommendedName>
</protein>
<dbReference type="GO" id="GO:0006749">
    <property type="term" value="P:glutathione metabolic process"/>
    <property type="evidence" value="ECO:0007669"/>
    <property type="project" value="TreeGrafter"/>
</dbReference>
<dbReference type="InterPro" id="IPR004046">
    <property type="entry name" value="GST_C"/>
</dbReference>
<dbReference type="InterPro" id="IPR036282">
    <property type="entry name" value="Glutathione-S-Trfase_C_sf"/>
</dbReference>
<dbReference type="Pfam" id="PF00043">
    <property type="entry name" value="GST_C"/>
    <property type="match status" value="1"/>
</dbReference>
<evidence type="ECO:0000256" key="1">
    <source>
        <dbReference type="ARBA" id="ARBA00010128"/>
    </source>
</evidence>
<evidence type="ECO:0000259" key="6">
    <source>
        <dbReference type="PROSITE" id="PS50405"/>
    </source>
</evidence>
<dbReference type="PROSITE" id="PS50404">
    <property type="entry name" value="GST_NTER"/>
    <property type="match status" value="1"/>
</dbReference>
<evidence type="ECO:0000256" key="2">
    <source>
        <dbReference type="ARBA" id="ARBA00012452"/>
    </source>
</evidence>
<dbReference type="SFLD" id="SFLDG00358">
    <property type="entry name" value="Main_(cytGST)"/>
    <property type="match status" value="1"/>
</dbReference>
<feature type="domain" description="GST C-terminal" evidence="6">
    <location>
        <begin position="92"/>
        <end position="216"/>
    </location>
</feature>
<name>A0A9P4X159_9HYPO</name>
<dbReference type="Proteomes" id="UP000801864">
    <property type="component" value="Unassembled WGS sequence"/>
</dbReference>
<dbReference type="Gene3D" id="1.20.1050.10">
    <property type="match status" value="1"/>
</dbReference>
<dbReference type="EC" id="2.5.1.18" evidence="2"/>
<feature type="domain" description="GST N-terminal" evidence="5">
    <location>
        <begin position="1"/>
        <end position="83"/>
    </location>
</feature>
<dbReference type="PROSITE" id="PS50405">
    <property type="entry name" value="GST_CTER"/>
    <property type="match status" value="1"/>
</dbReference>
<dbReference type="InterPro" id="IPR010987">
    <property type="entry name" value="Glutathione-S-Trfase_C-like"/>
</dbReference>
<organism evidence="7 8">
    <name type="scientific">Trichoderma lentiforme</name>
    <dbReference type="NCBI Taxonomy" id="1567552"/>
    <lineage>
        <taxon>Eukaryota</taxon>
        <taxon>Fungi</taxon>
        <taxon>Dikarya</taxon>
        <taxon>Ascomycota</taxon>
        <taxon>Pezizomycotina</taxon>
        <taxon>Sordariomycetes</taxon>
        <taxon>Hypocreomycetidae</taxon>
        <taxon>Hypocreales</taxon>
        <taxon>Hypocreaceae</taxon>
        <taxon>Trichoderma</taxon>
    </lineage>
</organism>
<proteinExistence type="inferred from homology"/>
<reference evidence="7 8" key="1">
    <citation type="submission" date="2018-06" db="EMBL/GenBank/DDBJ databases">
        <title>Genome analysis of cellulolytic fungus Trichoderma lentiforme CFAM-422.</title>
        <authorList>
            <person name="Steindorff A.S."/>
            <person name="Formighieri E.F."/>
            <person name="Midorikawa G.E.O."/>
            <person name="Tamietti M.S."/>
            <person name="Ramos E.Z."/>
            <person name="Silva A.S."/>
            <person name="Bon E.P.S."/>
            <person name="Mendes T.D."/>
            <person name="Damaso M.C.T."/>
            <person name="Favaro L.C.L."/>
        </authorList>
    </citation>
    <scope>NUCLEOTIDE SEQUENCE [LARGE SCALE GENOMIC DNA]</scope>
    <source>
        <strain evidence="7 8">CFAM-422</strain>
    </source>
</reference>
<evidence type="ECO:0000256" key="3">
    <source>
        <dbReference type="ARBA" id="ARBA00022679"/>
    </source>
</evidence>